<feature type="non-terminal residue" evidence="4">
    <location>
        <position position="158"/>
    </location>
</feature>
<organism evidence="4 5">
    <name type="scientific">Pyrodictium delaneyi</name>
    <dbReference type="NCBI Taxonomy" id="1273541"/>
    <lineage>
        <taxon>Archaea</taxon>
        <taxon>Thermoproteota</taxon>
        <taxon>Thermoprotei</taxon>
        <taxon>Desulfurococcales</taxon>
        <taxon>Pyrodictiaceae</taxon>
        <taxon>Pyrodictium</taxon>
    </lineage>
</organism>
<keyword evidence="1" id="KW-0489">Methyltransferase</keyword>
<evidence type="ECO:0000313" key="4">
    <source>
        <dbReference type="EMBL" id="HIQ23983.1"/>
    </source>
</evidence>
<keyword evidence="3" id="KW-0949">S-adenosyl-L-methionine</keyword>
<dbReference type="GO" id="GO:0035657">
    <property type="term" value="C:eRF1 methyltransferase complex"/>
    <property type="evidence" value="ECO:0007669"/>
    <property type="project" value="TreeGrafter"/>
</dbReference>
<evidence type="ECO:0000256" key="1">
    <source>
        <dbReference type="ARBA" id="ARBA00022603"/>
    </source>
</evidence>
<dbReference type="GO" id="GO:0032259">
    <property type="term" value="P:methylation"/>
    <property type="evidence" value="ECO:0007669"/>
    <property type="project" value="UniProtKB-KW"/>
</dbReference>
<comment type="caution">
    <text evidence="4">The sequence shown here is derived from an EMBL/GenBank/DDBJ whole genome shotgun (WGS) entry which is preliminary data.</text>
</comment>
<evidence type="ECO:0000256" key="2">
    <source>
        <dbReference type="ARBA" id="ARBA00022679"/>
    </source>
</evidence>
<dbReference type="GO" id="GO:0008757">
    <property type="term" value="F:S-adenosylmethionine-dependent methyltransferase activity"/>
    <property type="evidence" value="ECO:0007669"/>
    <property type="project" value="TreeGrafter"/>
</dbReference>
<name>A0A833E9A7_9CREN</name>
<protein>
    <recommendedName>
        <fullName evidence="6">Methyltransferase small domain-containing protein</fullName>
    </recommendedName>
</protein>
<accession>A0A833E9A7</accession>
<dbReference type="PANTHER" id="PTHR45875:SF1">
    <property type="entry name" value="METHYLTRANSFERASE N6AMT1"/>
    <property type="match status" value="1"/>
</dbReference>
<proteinExistence type="predicted"/>
<dbReference type="EMBL" id="DQVR01000062">
    <property type="protein sequence ID" value="HIQ23983.1"/>
    <property type="molecule type" value="Genomic_DNA"/>
</dbReference>
<dbReference type="SUPFAM" id="SSF53335">
    <property type="entry name" value="S-adenosyl-L-methionine-dependent methyltransferases"/>
    <property type="match status" value="1"/>
</dbReference>
<evidence type="ECO:0000313" key="5">
    <source>
        <dbReference type="Proteomes" id="UP000600071"/>
    </source>
</evidence>
<dbReference type="InterPro" id="IPR052190">
    <property type="entry name" value="Euk-Arch_PrmC-MTase"/>
</dbReference>
<dbReference type="InterPro" id="IPR029063">
    <property type="entry name" value="SAM-dependent_MTases_sf"/>
</dbReference>
<dbReference type="GO" id="GO:0008276">
    <property type="term" value="F:protein methyltransferase activity"/>
    <property type="evidence" value="ECO:0007669"/>
    <property type="project" value="TreeGrafter"/>
</dbReference>
<evidence type="ECO:0008006" key="6">
    <source>
        <dbReference type="Google" id="ProtNLM"/>
    </source>
</evidence>
<evidence type="ECO:0000256" key="3">
    <source>
        <dbReference type="ARBA" id="ARBA00022691"/>
    </source>
</evidence>
<dbReference type="Proteomes" id="UP000600071">
    <property type="component" value="Unassembled WGS sequence"/>
</dbReference>
<keyword evidence="2" id="KW-0808">Transferase</keyword>
<reference evidence="4" key="1">
    <citation type="journal article" date="2020" name="ISME J.">
        <title>Gammaproteobacteria mediating utilization of methyl-, sulfur- and petroleum organic compounds in deep ocean hydrothermal plumes.</title>
        <authorList>
            <person name="Zhou Z."/>
            <person name="Liu Y."/>
            <person name="Pan J."/>
            <person name="Cron B.R."/>
            <person name="Toner B.M."/>
            <person name="Anantharaman K."/>
            <person name="Breier J.A."/>
            <person name="Dick G.J."/>
            <person name="Li M."/>
        </authorList>
    </citation>
    <scope>NUCLEOTIDE SEQUENCE</scope>
    <source>
        <strain evidence="4">SZUA-1523</strain>
    </source>
</reference>
<dbReference type="AlphaFoldDB" id="A0A833E9A7"/>
<sequence>MGCRSVENRVSYDCKARCARKVYLDSVRAICVCEHVYEPAEDTWLAIEAVKEIQGKCRSTLCVDVGAGTGVLGLQCGAYGSYTVLIDVNPCAVYCSLLNSHRMGLDALVDVVQCDNITCIRCPSEGLVVYNTPYLPVKDKGLEGLAWSGGIHEAERLA</sequence>
<dbReference type="PANTHER" id="PTHR45875">
    <property type="entry name" value="METHYLTRANSFERASE N6AMT1"/>
    <property type="match status" value="1"/>
</dbReference>
<gene>
    <name evidence="4" type="ORF">EYH50_02930</name>
</gene>
<dbReference type="Gene3D" id="3.40.50.150">
    <property type="entry name" value="Vaccinia Virus protein VP39"/>
    <property type="match status" value="1"/>
</dbReference>